<dbReference type="PANTHER" id="PTHR43602:SF1">
    <property type="entry name" value="ENOYL-COA HYDRATASE DOMAIN-CONTAINING PROTEIN 3, MITOCHONDRIAL"/>
    <property type="match status" value="1"/>
</dbReference>
<reference evidence="8" key="1">
    <citation type="submission" date="2018-05" db="EMBL/GenBank/DDBJ databases">
        <authorList>
            <person name="Lanie J.A."/>
            <person name="Ng W.-L."/>
            <person name="Kazmierczak K.M."/>
            <person name="Andrzejewski T.M."/>
            <person name="Davidsen T.M."/>
            <person name="Wayne K.J."/>
            <person name="Tettelin H."/>
            <person name="Glass J.I."/>
            <person name="Rusch D."/>
            <person name="Podicherti R."/>
            <person name="Tsui H.-C.T."/>
            <person name="Winkler M.E."/>
        </authorList>
    </citation>
    <scope>NUCLEOTIDE SEQUENCE</scope>
</reference>
<keyword evidence="3" id="KW-0809">Transit peptide</keyword>
<dbReference type="AlphaFoldDB" id="A0A381P3X2"/>
<organism evidence="8">
    <name type="scientific">marine metagenome</name>
    <dbReference type="NCBI Taxonomy" id="408172"/>
    <lineage>
        <taxon>unclassified sequences</taxon>
        <taxon>metagenomes</taxon>
        <taxon>ecological metagenomes</taxon>
    </lineage>
</organism>
<evidence type="ECO:0000256" key="1">
    <source>
        <dbReference type="ARBA" id="ARBA00004173"/>
    </source>
</evidence>
<dbReference type="Pfam" id="PF00378">
    <property type="entry name" value="ECH_1"/>
    <property type="match status" value="1"/>
</dbReference>
<evidence type="ECO:0000256" key="5">
    <source>
        <dbReference type="ARBA" id="ARBA00023128"/>
    </source>
</evidence>
<evidence type="ECO:0000256" key="2">
    <source>
        <dbReference type="ARBA" id="ARBA00022832"/>
    </source>
</evidence>
<sequence>MTLGIFSASGYRAMAISKSTAGKTLLIRDTFQGVATLTLNQPEKRNALSGRMINLLQEALDELDQDNTVRVVVIQGSGPAFCSGHDLTEIRSATTESRKQLFRNCSQVMVSLVRLSKPVIAKIHGPATAAGCQLVASCDLAVASSEARFATPGVNIGLWCHTPQVAVSRNVSAKHAMEMLLTGEMIDAEMAQRIGLINTVVLLEELDEAVHKLAKKITAKSMKTVQRGKKSFYSQVDLTLEQAYEQATEIMSKGASTAESAEGISAFLEKRAPHWNDPPID</sequence>
<dbReference type="PANTHER" id="PTHR43602">
    <property type="match status" value="1"/>
</dbReference>
<dbReference type="GO" id="GO:0005739">
    <property type="term" value="C:mitochondrion"/>
    <property type="evidence" value="ECO:0007669"/>
    <property type="project" value="UniProtKB-SubCell"/>
</dbReference>
<dbReference type="GO" id="GO:0006631">
    <property type="term" value="P:fatty acid metabolic process"/>
    <property type="evidence" value="ECO:0007669"/>
    <property type="project" value="UniProtKB-KW"/>
</dbReference>
<dbReference type="GO" id="GO:0016836">
    <property type="term" value="F:hydro-lyase activity"/>
    <property type="evidence" value="ECO:0007669"/>
    <property type="project" value="TreeGrafter"/>
</dbReference>
<keyword evidence="4" id="KW-0443">Lipid metabolism</keyword>
<keyword evidence="5" id="KW-0496">Mitochondrion</keyword>
<dbReference type="InterPro" id="IPR052377">
    <property type="entry name" value="Mitochondrial_ECH-domain"/>
</dbReference>
<comment type="subcellular location">
    <subcellularLocation>
        <location evidence="1">Mitochondrion</location>
    </subcellularLocation>
</comment>
<dbReference type="SUPFAM" id="SSF52096">
    <property type="entry name" value="ClpP/crotonase"/>
    <property type="match status" value="1"/>
</dbReference>
<dbReference type="CDD" id="cd06558">
    <property type="entry name" value="crotonase-like"/>
    <property type="match status" value="1"/>
</dbReference>
<name>A0A381P3X2_9ZZZZ</name>
<proteinExistence type="predicted"/>
<gene>
    <name evidence="8" type="ORF">METZ01_LOCUS14414</name>
</gene>
<dbReference type="EMBL" id="UINC01000811">
    <property type="protein sequence ID" value="SUZ61560.1"/>
    <property type="molecule type" value="Genomic_DNA"/>
</dbReference>
<evidence type="ECO:0000256" key="6">
    <source>
        <dbReference type="ARBA" id="ARBA00037410"/>
    </source>
</evidence>
<dbReference type="Gene3D" id="1.10.12.10">
    <property type="entry name" value="Lyase 2-enoyl-coa Hydratase, Chain A, domain 2"/>
    <property type="match status" value="1"/>
</dbReference>
<dbReference type="InterPro" id="IPR001753">
    <property type="entry name" value="Enoyl-CoA_hydra/iso"/>
</dbReference>
<evidence type="ECO:0000256" key="7">
    <source>
        <dbReference type="ARBA" id="ARBA00040545"/>
    </source>
</evidence>
<evidence type="ECO:0000256" key="3">
    <source>
        <dbReference type="ARBA" id="ARBA00022946"/>
    </source>
</evidence>
<accession>A0A381P3X2</accession>
<protein>
    <recommendedName>
        <fullName evidence="7">Enoyl-CoA hydratase domain-containing protein 3, mitochondrial</fullName>
    </recommendedName>
</protein>
<dbReference type="Gene3D" id="3.90.226.10">
    <property type="entry name" value="2-enoyl-CoA Hydratase, Chain A, domain 1"/>
    <property type="match status" value="1"/>
</dbReference>
<keyword evidence="2" id="KW-0276">Fatty acid metabolism</keyword>
<evidence type="ECO:0000313" key="8">
    <source>
        <dbReference type="EMBL" id="SUZ61560.1"/>
    </source>
</evidence>
<evidence type="ECO:0000256" key="4">
    <source>
        <dbReference type="ARBA" id="ARBA00023098"/>
    </source>
</evidence>
<dbReference type="InterPro" id="IPR029045">
    <property type="entry name" value="ClpP/crotonase-like_dom_sf"/>
</dbReference>
<comment type="function">
    <text evidence="6">May play a role in fatty acid biosynthesis and insulin sensitivity.</text>
</comment>
<dbReference type="InterPro" id="IPR014748">
    <property type="entry name" value="Enoyl-CoA_hydra_C"/>
</dbReference>
<dbReference type="NCBIfam" id="NF006008">
    <property type="entry name" value="PRK08139.1"/>
    <property type="match status" value="1"/>
</dbReference>